<dbReference type="KEGG" id="lalw:BTM29_09095"/>
<dbReference type="Gene3D" id="3.40.50.300">
    <property type="entry name" value="P-loop containing nucleotide triphosphate hydrolases"/>
    <property type="match status" value="1"/>
</dbReference>
<dbReference type="AlphaFoldDB" id="A0A1P8Q4B0"/>
<dbReference type="Proteomes" id="UP000187499">
    <property type="component" value="Chromosome"/>
</dbReference>
<dbReference type="PANTHER" id="PTHR30050">
    <property type="entry name" value="CHROMOSOMAL REPLICATION INITIATOR PROTEIN DNAA"/>
    <property type="match status" value="1"/>
</dbReference>
<evidence type="ECO:0000259" key="1">
    <source>
        <dbReference type="SMART" id="SM00382"/>
    </source>
</evidence>
<dbReference type="SUPFAM" id="SSF52540">
    <property type="entry name" value="P-loop containing nucleoside triphosphate hydrolases"/>
    <property type="match status" value="1"/>
</dbReference>
<dbReference type="InterPro" id="IPR027417">
    <property type="entry name" value="P-loop_NTPase"/>
</dbReference>
<evidence type="ECO:0000313" key="2">
    <source>
        <dbReference type="EMBL" id="APX72695.1"/>
    </source>
</evidence>
<evidence type="ECO:0000313" key="3">
    <source>
        <dbReference type="Proteomes" id="UP000187499"/>
    </source>
</evidence>
<protein>
    <recommendedName>
        <fullName evidence="1">AAA+ ATPase domain-containing protein</fullName>
    </recommendedName>
</protein>
<gene>
    <name evidence="2" type="ORF">BTM29_09095</name>
</gene>
<dbReference type="PANTHER" id="PTHR30050:SF8">
    <property type="entry name" value="PRIMOSOMAL PROTEIN DNAI"/>
    <property type="match status" value="1"/>
</dbReference>
<dbReference type="InterPro" id="IPR003959">
    <property type="entry name" value="ATPase_AAA_core"/>
</dbReference>
<keyword evidence="3" id="KW-1185">Reference proteome</keyword>
<dbReference type="InterPro" id="IPR003593">
    <property type="entry name" value="AAA+_ATPase"/>
</dbReference>
<dbReference type="STRING" id="1847728.BTM29_09095"/>
<accession>A0A1P8Q4B0</accession>
<dbReference type="OrthoDB" id="2052561at2"/>
<dbReference type="GO" id="GO:0006260">
    <property type="term" value="P:DNA replication"/>
    <property type="evidence" value="ECO:0007669"/>
    <property type="project" value="TreeGrafter"/>
</dbReference>
<dbReference type="GO" id="GO:0005524">
    <property type="term" value="F:ATP binding"/>
    <property type="evidence" value="ECO:0007669"/>
    <property type="project" value="InterPro"/>
</dbReference>
<sequence>MESMGIAMSRMIKEINKKHDINIDLTKIDKNRDEIQAEKSLEFTRINNRNKRRKMFKSSLVSDSNDLYSTFDDFQTDKSYQVDELNKAKNIANRIYKGEIGNFLFTGKPGLGKTMLAVSILNGLNKLDNTDLSCLFVSFEMFMELKKNSFNDKSGFIRDDIYKLEQCIKNCDVLVLDDLGSETSFENDLNVRTGSQYTQETLFRIADYRKNKTNIITTNNDGRELQNMYHPKIISRLMTKKPENFIQFNGTDQRRG</sequence>
<name>A0A1P8Q4B0_9LACO</name>
<dbReference type="EMBL" id="CP019323">
    <property type="protein sequence ID" value="APX72695.1"/>
    <property type="molecule type" value="Genomic_DNA"/>
</dbReference>
<organism evidence="2 3">
    <name type="scientific">Companilactobacillus allii</name>
    <dbReference type="NCBI Taxonomy" id="1847728"/>
    <lineage>
        <taxon>Bacteria</taxon>
        <taxon>Bacillati</taxon>
        <taxon>Bacillota</taxon>
        <taxon>Bacilli</taxon>
        <taxon>Lactobacillales</taxon>
        <taxon>Lactobacillaceae</taxon>
        <taxon>Companilactobacillus</taxon>
    </lineage>
</organism>
<dbReference type="SMART" id="SM00382">
    <property type="entry name" value="AAA"/>
    <property type="match status" value="1"/>
</dbReference>
<feature type="domain" description="AAA+ ATPase" evidence="1">
    <location>
        <begin position="99"/>
        <end position="239"/>
    </location>
</feature>
<proteinExistence type="predicted"/>
<dbReference type="Pfam" id="PF00004">
    <property type="entry name" value="AAA"/>
    <property type="match status" value="1"/>
</dbReference>
<reference evidence="3" key="1">
    <citation type="submission" date="2016-12" db="EMBL/GenBank/DDBJ databases">
        <authorList>
            <person name="Jung M.Y."/>
            <person name="Lee S.H."/>
        </authorList>
    </citation>
    <scope>NUCLEOTIDE SEQUENCE [LARGE SCALE GENOMIC DNA]</scope>
    <source>
        <strain evidence="3">WiKim39</strain>
    </source>
</reference>